<dbReference type="InterPro" id="IPR043502">
    <property type="entry name" value="DNA/RNA_pol_sf"/>
</dbReference>
<feature type="compositionally biased region" description="Polar residues" evidence="2">
    <location>
        <begin position="1923"/>
        <end position="1936"/>
    </location>
</feature>
<feature type="compositionally biased region" description="Polar residues" evidence="2">
    <location>
        <begin position="906"/>
        <end position="915"/>
    </location>
</feature>
<feature type="compositionally biased region" description="Low complexity" evidence="2">
    <location>
        <begin position="1881"/>
        <end position="1922"/>
    </location>
</feature>
<dbReference type="PANTHER" id="PTHR47510:SF3">
    <property type="entry name" value="ENDO_EXONUCLEASE_PHOSPHATASE DOMAIN-CONTAINING PROTEIN"/>
    <property type="match status" value="1"/>
</dbReference>
<organism evidence="4 5">
    <name type="scientific">Tenebrio molitor</name>
    <name type="common">Yellow mealworm beetle</name>
    <dbReference type="NCBI Taxonomy" id="7067"/>
    <lineage>
        <taxon>Eukaryota</taxon>
        <taxon>Metazoa</taxon>
        <taxon>Ecdysozoa</taxon>
        <taxon>Arthropoda</taxon>
        <taxon>Hexapoda</taxon>
        <taxon>Insecta</taxon>
        <taxon>Pterygota</taxon>
        <taxon>Neoptera</taxon>
        <taxon>Endopterygota</taxon>
        <taxon>Coleoptera</taxon>
        <taxon>Polyphaga</taxon>
        <taxon>Cucujiformia</taxon>
        <taxon>Tenebrionidae</taxon>
        <taxon>Tenebrio</taxon>
    </lineage>
</organism>
<evidence type="ECO:0000259" key="3">
    <source>
        <dbReference type="PROSITE" id="PS50878"/>
    </source>
</evidence>
<feature type="region of interest" description="Disordered" evidence="2">
    <location>
        <begin position="1364"/>
        <end position="1515"/>
    </location>
</feature>
<keyword evidence="1" id="KW-0175">Coiled coil</keyword>
<keyword evidence="5" id="KW-1185">Reference proteome</keyword>
<accession>A0A8J6H2N4</accession>
<feature type="region of interest" description="Disordered" evidence="2">
    <location>
        <begin position="1869"/>
        <end position="1936"/>
    </location>
</feature>
<dbReference type="CDD" id="cd01650">
    <property type="entry name" value="RT_nLTR_like"/>
    <property type="match status" value="1"/>
</dbReference>
<feature type="compositionally biased region" description="Basic and acidic residues" evidence="2">
    <location>
        <begin position="1421"/>
        <end position="1445"/>
    </location>
</feature>
<sequence length="2002" mass="222325">MNGRLLDLVMVSEPICCEVGKIDHPLINEDIHHPALELTVTMKCNLSLLYSALQSVEWSFLRDGQDVDAAVSSFYSVLNGVFQQYVPLKRSKSNSYPAFFDGNIIKSLKLKDAARKRYKTSGSTVDCESFKAIRCKLKTDIRTAYSSYVKRVNSDIRSNPRQFWAFIEDKRKSNFIPSVMTYQSETITGPQEIVNGFADHFSKFFTPAKNNTYVPPASNNTFSLDSVTEEQVRTAIRKLKPNMTQGHDQIPAFLVRDCACVFVEPLAIIFNLILKSCQFPEKWKYSKICPVYKKGVKKDICNYRPISIIPNFAKVFEYLLFNFFSFNVHPMISCCQHGFVGGRSTVTNLCTITEFLSGALDERRQMDVIYTDFSSAFDSIDHDILFKKLDSFGFSDNLRLLLRSYLHDRQDSGVPQGSVLGPLFFNIYINDIVESLDLPCLLFADDMTVYSLIGCYDDALRLQDGIDNIVRWLSFTDHIESIVNSSFKSLGFVLRNGREFSDVDTLKLLYFTFIRSRLEYASLVWSPMYNNHIASLERVQRRFLKNGVHMLTGSYPPRGHPNDLLLGQLGMSSLLSRRAEHSVVFLFKLIHGLVNCSDLLSQVTFKVNRPACRTKNTFSLPTRRTNTGLSSPVVRMMINYGNIEDTVDIFCCGIDAIRKCYLNPLSFEELGRHCAAGVNSCWYLFFAPETKWSQLSCNRWPQCCWTHRVAPALAPAKSDRLLTNSGTPVYIVFASAMENWWKMEHHQEFWETLKLKYEDKNRTLQQREQELRHKLEAMDAIIGDSVRKTNELNEPKGSFPQQPSIKKSPPVIPSQVENEKIIITQRLSADIVPDRPDFKSCTCPPPPEKGGFFKCLYSLFGSSKPKGAPPPTTTPSPPPQSQSSTAPPSSPPAPQDIPTKDERQEQQSFKGSELNKITQPVTNVINYDYNAFKNANCMCNPCILDNMGPPMTSNNTQKNSRDAKNIGDGDICDCSICSRSFSSVVPMQQKTGGAKKDTCCCNYSSSRKDRMSDDTCICSLAETELSAEAALANAIKNNNNILNSNVQNNNMNDNSSICTCNNIINGNFNNPMGKIGIGSPSKLSLKSVDLYYMKNIHDLATEQKNLVGQIGDLERKAKIYEDVFNEYKNVDFTAKCRQPVCPCICNNSTSVSDSTDKTNAELKLENFLLKNELKDMRLEVRQYLERMEGPMQYKIESERYKCIQLEQKLEEAAKELANIQEFYQKEINSLKMQLCTANTNIYNLTAVNEQLKEDLQTCQQKCSKLEEDLIRQKISEAETIKSLQAALNAQVNTTVVKDECNLHQIARELSKILKECEPCGECMTLPEDLTTAAQLLKSLTDLIDSKLPKSEDSDHAMNEQLKMSTDVKEKAKNGSDPAITNEEFTAAEGVKETTRNGSDPAVIMDTLEITITQEQTGGSQVEEKVSSTKPESIHTKQSQQEKDGEPDGETQVEEQIPSVKSEPQNISSKKSHDSGRGDQRSERSTKVSEKSNRESVIIADNQFAKPIGSKPKSRTSCKCVKSRKSAEVDQIWPKADEPLVLKESSVLETTAIPSKKKCQCSVSKKLREMRAQQLKSSTTESKVPTGSSKKLCKCNKSSTQDELRTAQIIESQPETKPEVEPETEQEAGPETTQNLEVKPAGDGVDQIWPTTSDRFKLSHQVTASKSKDILKSETSVKCLKVKENFPFDIDTQVDIINRPPDGVHVTTTITNSGTLEVITEGPEGVIETTLIYTNSGNVEVVTEILDYRGTGKTCNRGKIRTPAVEGPAIPALEAPPIKSSVSEPGKTPEAISGLKVDAPKSGPSIVNPNCKCIECPGLEDMKDKTGDENEIKEVVAEQTPESEGIAVAAAQDGDKTSNVVQDTTEVKVDDTAATTAEEKANATAEDNAGATAEETTGATTEDTVGAVAENAASTAAEDSTAVTPENTPISPTAENVSSAVAENVEVTPTTVTDVIDAAGSEVAQQMDGIPLIEKTLSLSLHVENEEDLARLSGLNNDDNKET</sequence>
<comment type="caution">
    <text evidence="4">The sequence shown here is derived from an EMBL/GenBank/DDBJ whole genome shotgun (WGS) entry which is preliminary data.</text>
</comment>
<protein>
    <recommendedName>
        <fullName evidence="3">Reverse transcriptase domain-containing protein</fullName>
    </recommendedName>
</protein>
<feature type="compositionally biased region" description="Pro residues" evidence="2">
    <location>
        <begin position="867"/>
        <end position="880"/>
    </location>
</feature>
<evidence type="ECO:0000256" key="2">
    <source>
        <dbReference type="SAM" id="MobiDB-lite"/>
    </source>
</evidence>
<evidence type="ECO:0000313" key="5">
    <source>
        <dbReference type="Proteomes" id="UP000719412"/>
    </source>
</evidence>
<gene>
    <name evidence="4" type="ORF">GEV33_012121</name>
</gene>
<feature type="coiled-coil region" evidence="1">
    <location>
        <begin position="1159"/>
        <end position="1268"/>
    </location>
</feature>
<feature type="compositionally biased region" description="Basic and acidic residues" evidence="2">
    <location>
        <begin position="1869"/>
        <end position="1880"/>
    </location>
</feature>
<feature type="compositionally biased region" description="Polar residues" evidence="2">
    <location>
        <begin position="1409"/>
        <end position="1419"/>
    </location>
</feature>
<feature type="region of interest" description="Disordered" evidence="2">
    <location>
        <begin position="1608"/>
        <end position="1641"/>
    </location>
</feature>
<reference evidence="4" key="2">
    <citation type="submission" date="2021-08" db="EMBL/GenBank/DDBJ databases">
        <authorList>
            <person name="Eriksson T."/>
        </authorList>
    </citation>
    <scope>NUCLEOTIDE SEQUENCE</scope>
    <source>
        <strain evidence="4">Stoneville</strain>
        <tissue evidence="4">Whole head</tissue>
    </source>
</reference>
<feature type="compositionally biased region" description="Basic and acidic residues" evidence="2">
    <location>
        <begin position="1470"/>
        <end position="1493"/>
    </location>
</feature>
<evidence type="ECO:0000313" key="4">
    <source>
        <dbReference type="EMBL" id="KAH0810670.1"/>
    </source>
</evidence>
<dbReference type="PROSITE" id="PS50878">
    <property type="entry name" value="RT_POL"/>
    <property type="match status" value="1"/>
</dbReference>
<name>A0A8J6H2N4_TENMO</name>
<dbReference type="GO" id="GO:0071897">
    <property type="term" value="P:DNA biosynthetic process"/>
    <property type="evidence" value="ECO:0007669"/>
    <property type="project" value="UniProtKB-ARBA"/>
</dbReference>
<evidence type="ECO:0000256" key="1">
    <source>
        <dbReference type="SAM" id="Coils"/>
    </source>
</evidence>
<dbReference type="SUPFAM" id="SSF56672">
    <property type="entry name" value="DNA/RNA polymerases"/>
    <property type="match status" value="1"/>
</dbReference>
<feature type="region of interest" description="Disordered" evidence="2">
    <location>
        <begin position="864"/>
        <end position="915"/>
    </location>
</feature>
<feature type="region of interest" description="Disordered" evidence="2">
    <location>
        <begin position="786"/>
        <end position="817"/>
    </location>
</feature>
<dbReference type="Pfam" id="PF00078">
    <property type="entry name" value="RVT_1"/>
    <property type="match status" value="1"/>
</dbReference>
<reference evidence="4" key="1">
    <citation type="journal article" date="2020" name="J Insects Food Feed">
        <title>The yellow mealworm (Tenebrio molitor) genome: a resource for the emerging insects as food and feed industry.</title>
        <authorList>
            <person name="Eriksson T."/>
            <person name="Andere A."/>
            <person name="Kelstrup H."/>
            <person name="Emery V."/>
            <person name="Picard C."/>
        </authorList>
    </citation>
    <scope>NUCLEOTIDE SEQUENCE</scope>
    <source>
        <strain evidence="4">Stoneville</strain>
        <tissue evidence="4">Whole head</tissue>
    </source>
</reference>
<dbReference type="PANTHER" id="PTHR47510">
    <property type="entry name" value="REVERSE TRANSCRIPTASE DOMAIN-CONTAINING PROTEIN"/>
    <property type="match status" value="1"/>
</dbReference>
<dbReference type="EMBL" id="JABDTM020027346">
    <property type="protein sequence ID" value="KAH0810670.1"/>
    <property type="molecule type" value="Genomic_DNA"/>
</dbReference>
<dbReference type="Proteomes" id="UP000719412">
    <property type="component" value="Unassembled WGS sequence"/>
</dbReference>
<proteinExistence type="predicted"/>
<feature type="domain" description="Reverse transcriptase" evidence="3">
    <location>
        <begin position="272"/>
        <end position="525"/>
    </location>
</feature>
<dbReference type="InterPro" id="IPR000477">
    <property type="entry name" value="RT_dom"/>
</dbReference>